<keyword evidence="2" id="KW-1185">Reference proteome</keyword>
<comment type="caution">
    <text evidence="1">The sequence shown here is derived from an EMBL/GenBank/DDBJ whole genome shotgun (WGS) entry which is preliminary data.</text>
</comment>
<dbReference type="RefSeq" id="WP_393012814.1">
    <property type="nucleotide sequence ID" value="NZ_JAZAQF010000059.1"/>
</dbReference>
<accession>A0ABW7CA18</accession>
<reference evidence="2" key="1">
    <citation type="journal article" date="2024" name="Algal Res.">
        <title>Biochemical, toxicological and genomic investigation of a high-biomass producing Limnothrix strain isolated from Italian shallow drinking water reservoir.</title>
        <authorList>
            <person name="Simonazzi M."/>
            <person name="Shishido T.K."/>
            <person name="Delbaje E."/>
            <person name="Wahlsten M."/>
            <person name="Fewer D.P."/>
            <person name="Sivonen K."/>
            <person name="Pezzolesi L."/>
            <person name="Pistocchi R."/>
        </authorList>
    </citation>
    <scope>NUCLEOTIDE SEQUENCE [LARGE SCALE GENOMIC DNA]</scope>
    <source>
        <strain evidence="2">LRLZ20PSL1</strain>
    </source>
</reference>
<organism evidence="1 2">
    <name type="scientific">Limnothrix redekei LRLZ20PSL1</name>
    <dbReference type="NCBI Taxonomy" id="3112953"/>
    <lineage>
        <taxon>Bacteria</taxon>
        <taxon>Bacillati</taxon>
        <taxon>Cyanobacteriota</taxon>
        <taxon>Cyanophyceae</taxon>
        <taxon>Pseudanabaenales</taxon>
        <taxon>Pseudanabaenaceae</taxon>
        <taxon>Limnothrix</taxon>
    </lineage>
</organism>
<dbReference type="Proteomes" id="UP001604335">
    <property type="component" value="Unassembled WGS sequence"/>
</dbReference>
<protein>
    <submittedName>
        <fullName evidence="1">Uncharacterized protein</fullName>
    </submittedName>
</protein>
<name>A0ABW7CA18_9CYAN</name>
<dbReference type="EMBL" id="JAZAQF010000059">
    <property type="protein sequence ID" value="MFG3818006.1"/>
    <property type="molecule type" value="Genomic_DNA"/>
</dbReference>
<proteinExistence type="predicted"/>
<evidence type="ECO:0000313" key="1">
    <source>
        <dbReference type="EMBL" id="MFG3818006.1"/>
    </source>
</evidence>
<sequence>MQQSVSPIVDQDQPIAEYALRDVNKPIAIARYQQELPEELRAVLPSVARLTAALDEIIEGKGRAIDE</sequence>
<gene>
    <name evidence="1" type="ORF">VPK24_10195</name>
</gene>
<evidence type="ECO:0000313" key="2">
    <source>
        <dbReference type="Proteomes" id="UP001604335"/>
    </source>
</evidence>